<dbReference type="OrthoDB" id="285617at2"/>
<protein>
    <submittedName>
        <fullName evidence="1">Uncharacterized protein</fullName>
    </submittedName>
</protein>
<dbReference type="AlphaFoldDB" id="M5U886"/>
<name>M5U886_9BACT</name>
<organism evidence="1 2">
    <name type="scientific">Rhodopirellula sallentina SM41</name>
    <dbReference type="NCBI Taxonomy" id="1263870"/>
    <lineage>
        <taxon>Bacteria</taxon>
        <taxon>Pseudomonadati</taxon>
        <taxon>Planctomycetota</taxon>
        <taxon>Planctomycetia</taxon>
        <taxon>Pirellulales</taxon>
        <taxon>Pirellulaceae</taxon>
        <taxon>Rhodopirellula</taxon>
    </lineage>
</organism>
<dbReference type="PATRIC" id="fig|1263870.3.peg.941"/>
<dbReference type="EMBL" id="ANOH01000074">
    <property type="protein sequence ID" value="EMI57672.1"/>
    <property type="molecule type" value="Genomic_DNA"/>
</dbReference>
<dbReference type="PROSITE" id="PS51257">
    <property type="entry name" value="PROKAR_LIPOPROTEIN"/>
    <property type="match status" value="1"/>
</dbReference>
<evidence type="ECO:0000313" key="1">
    <source>
        <dbReference type="EMBL" id="EMI57672.1"/>
    </source>
</evidence>
<dbReference type="RefSeq" id="WP_008674772.1">
    <property type="nucleotide sequence ID" value="NZ_ANOH01000074.1"/>
</dbReference>
<comment type="caution">
    <text evidence="1">The sequence shown here is derived from an EMBL/GenBank/DDBJ whole genome shotgun (WGS) entry which is preliminary data.</text>
</comment>
<reference evidence="1 2" key="1">
    <citation type="journal article" date="2013" name="Mar. Genomics">
        <title>Expression of sulfatases in Rhodopirellula baltica and the diversity of sulfatases in the genus Rhodopirellula.</title>
        <authorList>
            <person name="Wegner C.E."/>
            <person name="Richter-Heitmann T."/>
            <person name="Klindworth A."/>
            <person name="Klockow C."/>
            <person name="Richter M."/>
            <person name="Achstetter T."/>
            <person name="Glockner F.O."/>
            <person name="Harder J."/>
        </authorList>
    </citation>
    <scope>NUCLEOTIDE SEQUENCE [LARGE SCALE GENOMIC DNA]</scope>
    <source>
        <strain evidence="1 2">SM41</strain>
    </source>
</reference>
<keyword evidence="2" id="KW-1185">Reference proteome</keyword>
<gene>
    <name evidence="1" type="ORF">RSSM_00863</name>
</gene>
<sequence length="144" mass="15746">MSVRFDNVCCLITLAIVSIMLLGCDSEPTVERYPVSGEVTLDKRPVSSATIRFISNQRNRDAVTIVENGMFQIQRDNGLASGDYDVIVTPNNPELTEAMAAIEAGERDPLNARTIPAKYQRAGSLHATVVAGADNQCRFELTTR</sequence>
<dbReference type="Proteomes" id="UP000011885">
    <property type="component" value="Unassembled WGS sequence"/>
</dbReference>
<accession>M5U886</accession>
<proteinExistence type="predicted"/>
<evidence type="ECO:0000313" key="2">
    <source>
        <dbReference type="Proteomes" id="UP000011885"/>
    </source>
</evidence>